<dbReference type="InterPro" id="IPR051906">
    <property type="entry name" value="TolC-like"/>
</dbReference>
<evidence type="ECO:0000256" key="1">
    <source>
        <dbReference type="ARBA" id="ARBA00004442"/>
    </source>
</evidence>
<protein>
    <recommendedName>
        <fullName evidence="11">Transporter</fullName>
    </recommendedName>
</protein>
<accession>A0A2G1W8B6</accession>
<dbReference type="GO" id="GO:0009279">
    <property type="term" value="C:cell outer membrane"/>
    <property type="evidence" value="ECO:0007669"/>
    <property type="project" value="UniProtKB-SubCell"/>
</dbReference>
<evidence type="ECO:0000256" key="5">
    <source>
        <dbReference type="ARBA" id="ARBA00022692"/>
    </source>
</evidence>
<dbReference type="InterPro" id="IPR003423">
    <property type="entry name" value="OMP_efflux"/>
</dbReference>
<dbReference type="AlphaFoldDB" id="A0A2G1W8B6"/>
<dbReference type="PANTHER" id="PTHR30026:SF23">
    <property type="entry name" value="TO APRF-PUTATIVE OUTER MEMBRANE EFFLUX PROTEIN OR SECRETED ALKALINE PHOSPHATASE-RELATED"/>
    <property type="match status" value="1"/>
</dbReference>
<name>A0A2G1W8B6_9BACT</name>
<dbReference type="EMBL" id="NIZW01000009">
    <property type="protein sequence ID" value="PHQ34879.1"/>
    <property type="molecule type" value="Genomic_DNA"/>
</dbReference>
<comment type="caution">
    <text evidence="9">The sequence shown here is derived from an EMBL/GenBank/DDBJ whole genome shotgun (WGS) entry which is preliminary data.</text>
</comment>
<dbReference type="GO" id="GO:1990281">
    <property type="term" value="C:efflux pump complex"/>
    <property type="evidence" value="ECO:0007669"/>
    <property type="project" value="TreeGrafter"/>
</dbReference>
<evidence type="ECO:0000256" key="3">
    <source>
        <dbReference type="ARBA" id="ARBA00022448"/>
    </source>
</evidence>
<comment type="subcellular location">
    <subcellularLocation>
        <location evidence="1">Cell outer membrane</location>
    </subcellularLocation>
</comment>
<dbReference type="PANTHER" id="PTHR30026">
    <property type="entry name" value="OUTER MEMBRANE PROTEIN TOLC"/>
    <property type="match status" value="1"/>
</dbReference>
<keyword evidence="4" id="KW-1134">Transmembrane beta strand</keyword>
<organism evidence="9 10">
    <name type="scientific">Rhodopirellula bahusiensis</name>
    <dbReference type="NCBI Taxonomy" id="2014065"/>
    <lineage>
        <taxon>Bacteria</taxon>
        <taxon>Pseudomonadati</taxon>
        <taxon>Planctomycetota</taxon>
        <taxon>Planctomycetia</taxon>
        <taxon>Pirellulales</taxon>
        <taxon>Pirellulaceae</taxon>
        <taxon>Rhodopirellula</taxon>
    </lineage>
</organism>
<dbReference type="GO" id="GO:0015562">
    <property type="term" value="F:efflux transmembrane transporter activity"/>
    <property type="evidence" value="ECO:0007669"/>
    <property type="project" value="InterPro"/>
</dbReference>
<evidence type="ECO:0000256" key="6">
    <source>
        <dbReference type="ARBA" id="ARBA00023136"/>
    </source>
</evidence>
<keyword evidence="3" id="KW-0813">Transport</keyword>
<keyword evidence="10" id="KW-1185">Reference proteome</keyword>
<dbReference type="Gene3D" id="1.20.1600.10">
    <property type="entry name" value="Outer membrane efflux proteins (OEP)"/>
    <property type="match status" value="1"/>
</dbReference>
<evidence type="ECO:0000256" key="8">
    <source>
        <dbReference type="SAM" id="MobiDB-lite"/>
    </source>
</evidence>
<comment type="similarity">
    <text evidence="2">Belongs to the outer membrane factor (OMF) (TC 1.B.17) family.</text>
</comment>
<evidence type="ECO:0000313" key="10">
    <source>
        <dbReference type="Proteomes" id="UP000225740"/>
    </source>
</evidence>
<sequence length="672" mass="74926">MMDAMDIHTKIHRLRHHLLAVAIASTSIAGVPRPALADEPCRPILPEQRCLDIRRPEQLCQVPVPVTPRPATVTDPQFEFPQSYLTLNDAINITLANSEVVRVLGGVTASTSGRTIYDAAITNTTIDGQRAIFDPNLRLNNVWNQTENPNAIFDPLDPTNAIIGGVQNEGYGLDFGLSKRNLIGGTTNLGVNSNTNRITPGVLPLNPADRTATELSYTQPLLQGAGRAVNQAPIVLARIDTERSYFQYKAAVQQSVQGVIEAYWSLVFSKTDLWARRQQVEQAEFANTRTEARIATGDANAGDLAQTQLALENFRATLLASEANVLQRQAALLNILGLPPYEAQRTIPVTPMLEELIEVDWTAINDLAQRERPDIIELKLILEADQQRLLLANNQARPQLNGVALYRWNGLEGIAPSGNRIRSGSGDFEDWSLGVNFSVPLGLRAERAALRQRQLLITRDRANLDQGLHQMQHFLALSLRNIEQFYAQYERFQAVRQAARINLEQQLAQYNEGIVQFIVVLQAIVDWGNSVSAEAQALSQYNTEIARLELQTGTILQTHNVVFFEERFRSIGPMGRLGDEKCYPRSQSPSASVTRYEGGSQASEEYFDLEDPVSKNGSAGNEDDVEMDTEVEFQKIDDNQDGEMSDDEIDKILETPKTSRRLIDFLKSWSRR</sequence>
<feature type="compositionally biased region" description="Acidic residues" evidence="8">
    <location>
        <begin position="621"/>
        <end position="631"/>
    </location>
</feature>
<reference evidence="9 10" key="1">
    <citation type="submission" date="2017-06" db="EMBL/GenBank/DDBJ databases">
        <title>Description of Rhodopirellula bahusiensis sp. nov.</title>
        <authorList>
            <person name="Kizina J."/>
            <person name="Harder J."/>
        </authorList>
    </citation>
    <scope>NUCLEOTIDE SEQUENCE [LARGE SCALE GENOMIC DNA]</scope>
    <source>
        <strain evidence="9 10">SWK21</strain>
    </source>
</reference>
<gene>
    <name evidence="9" type="ORF">CEE69_13535</name>
</gene>
<dbReference type="PROSITE" id="PS00018">
    <property type="entry name" value="EF_HAND_1"/>
    <property type="match status" value="1"/>
</dbReference>
<dbReference type="Pfam" id="PF02321">
    <property type="entry name" value="OEP"/>
    <property type="match status" value="1"/>
</dbReference>
<keyword evidence="7" id="KW-0998">Cell outer membrane</keyword>
<evidence type="ECO:0000256" key="7">
    <source>
        <dbReference type="ARBA" id="ARBA00023237"/>
    </source>
</evidence>
<dbReference type="GO" id="GO:0015288">
    <property type="term" value="F:porin activity"/>
    <property type="evidence" value="ECO:0007669"/>
    <property type="project" value="TreeGrafter"/>
</dbReference>
<evidence type="ECO:0000256" key="2">
    <source>
        <dbReference type="ARBA" id="ARBA00007613"/>
    </source>
</evidence>
<evidence type="ECO:0000256" key="4">
    <source>
        <dbReference type="ARBA" id="ARBA00022452"/>
    </source>
</evidence>
<dbReference type="Proteomes" id="UP000225740">
    <property type="component" value="Unassembled WGS sequence"/>
</dbReference>
<dbReference type="InterPro" id="IPR018247">
    <property type="entry name" value="EF_Hand_1_Ca_BS"/>
</dbReference>
<keyword evidence="6" id="KW-0472">Membrane</keyword>
<evidence type="ECO:0000313" key="9">
    <source>
        <dbReference type="EMBL" id="PHQ34879.1"/>
    </source>
</evidence>
<keyword evidence="5" id="KW-0812">Transmembrane</keyword>
<proteinExistence type="inferred from homology"/>
<feature type="compositionally biased region" description="Acidic residues" evidence="8">
    <location>
        <begin position="639"/>
        <end position="649"/>
    </location>
</feature>
<dbReference type="SUPFAM" id="SSF56954">
    <property type="entry name" value="Outer membrane efflux proteins (OEP)"/>
    <property type="match status" value="1"/>
</dbReference>
<evidence type="ECO:0008006" key="11">
    <source>
        <dbReference type="Google" id="ProtNLM"/>
    </source>
</evidence>
<feature type="region of interest" description="Disordered" evidence="8">
    <location>
        <begin position="579"/>
        <end position="653"/>
    </location>
</feature>